<keyword evidence="3" id="KW-1185">Reference proteome</keyword>
<dbReference type="Pfam" id="PF13560">
    <property type="entry name" value="HTH_31"/>
    <property type="match status" value="1"/>
</dbReference>
<evidence type="ECO:0000313" key="2">
    <source>
        <dbReference type="EMBL" id="SEI00132.1"/>
    </source>
</evidence>
<dbReference type="CDD" id="cd00093">
    <property type="entry name" value="HTH_XRE"/>
    <property type="match status" value="1"/>
</dbReference>
<evidence type="ECO:0000313" key="3">
    <source>
        <dbReference type="Proteomes" id="UP000199371"/>
    </source>
</evidence>
<accession>A0A1H6MLI9</accession>
<gene>
    <name evidence="2" type="ORF">SAMN05660691_02732</name>
</gene>
<dbReference type="AlphaFoldDB" id="A0A1H6MLI9"/>
<name>A0A1H6MLI9_9GAMM</name>
<reference evidence="3" key="1">
    <citation type="submission" date="2016-10" db="EMBL/GenBank/DDBJ databases">
        <authorList>
            <person name="Varghese N."/>
            <person name="Submissions S."/>
        </authorList>
    </citation>
    <scope>NUCLEOTIDE SEQUENCE [LARGE SCALE GENOMIC DNA]</scope>
    <source>
        <strain evidence="3">DSM 17616</strain>
    </source>
</reference>
<dbReference type="GO" id="GO:0003677">
    <property type="term" value="F:DNA binding"/>
    <property type="evidence" value="ECO:0007669"/>
    <property type="project" value="InterPro"/>
</dbReference>
<dbReference type="SMART" id="SM00530">
    <property type="entry name" value="HTH_XRE"/>
    <property type="match status" value="1"/>
</dbReference>
<dbReference type="Gene3D" id="1.10.260.40">
    <property type="entry name" value="lambda repressor-like DNA-binding domains"/>
    <property type="match status" value="1"/>
</dbReference>
<evidence type="ECO:0000259" key="1">
    <source>
        <dbReference type="PROSITE" id="PS50943"/>
    </source>
</evidence>
<dbReference type="InterPro" id="IPR001387">
    <property type="entry name" value="Cro/C1-type_HTH"/>
</dbReference>
<proteinExistence type="predicted"/>
<dbReference type="STRING" id="173990.SAMN05660691_02732"/>
<dbReference type="PROSITE" id="PS50943">
    <property type="entry name" value="HTH_CROC1"/>
    <property type="match status" value="1"/>
</dbReference>
<dbReference type="EMBL" id="FNXF01000010">
    <property type="protein sequence ID" value="SEI00132.1"/>
    <property type="molecule type" value="Genomic_DNA"/>
</dbReference>
<dbReference type="SUPFAM" id="SSF47413">
    <property type="entry name" value="lambda repressor-like DNA-binding domains"/>
    <property type="match status" value="1"/>
</dbReference>
<dbReference type="InterPro" id="IPR010982">
    <property type="entry name" value="Lambda_DNA-bd_dom_sf"/>
</dbReference>
<feature type="domain" description="HTH cro/C1-type" evidence="1">
    <location>
        <begin position="13"/>
        <end position="71"/>
    </location>
</feature>
<protein>
    <submittedName>
        <fullName evidence="2">Helix-turn-helix domain-containing protein</fullName>
    </submittedName>
</protein>
<dbReference type="OrthoDB" id="6006530at2"/>
<sequence>MSEKSVMPLPKRLKAARLAAKLTQEGLGIAAGLDEHVASARMSQYENAVHTPDYNFVRKLAKILKMPTAYFYCEEDDLALIIASYGKVPSDDELK</sequence>
<dbReference type="Proteomes" id="UP000199371">
    <property type="component" value="Unassembled WGS sequence"/>
</dbReference>
<dbReference type="RefSeq" id="WP_092794305.1">
    <property type="nucleotide sequence ID" value="NZ_FNXF01000010.1"/>
</dbReference>
<organism evidence="2 3">
    <name type="scientific">Rheinheimera pacifica</name>
    <dbReference type="NCBI Taxonomy" id="173990"/>
    <lineage>
        <taxon>Bacteria</taxon>
        <taxon>Pseudomonadati</taxon>
        <taxon>Pseudomonadota</taxon>
        <taxon>Gammaproteobacteria</taxon>
        <taxon>Chromatiales</taxon>
        <taxon>Chromatiaceae</taxon>
        <taxon>Rheinheimera</taxon>
    </lineage>
</organism>